<evidence type="ECO:0000256" key="1">
    <source>
        <dbReference type="ARBA" id="ARBA00011028"/>
    </source>
</evidence>
<dbReference type="GO" id="GO:0046872">
    <property type="term" value="F:metal ion binding"/>
    <property type="evidence" value="ECO:0007669"/>
    <property type="project" value="InterPro"/>
</dbReference>
<feature type="signal peptide" evidence="4">
    <location>
        <begin position="1"/>
        <end position="23"/>
    </location>
</feature>
<keyword evidence="2" id="KW-0813">Transport</keyword>
<evidence type="ECO:0000313" key="5">
    <source>
        <dbReference type="EMBL" id="AEV30003.1"/>
    </source>
</evidence>
<dbReference type="InterPro" id="IPR050492">
    <property type="entry name" value="Bact_metal-bind_prot9"/>
</dbReference>
<dbReference type="Pfam" id="PF01297">
    <property type="entry name" value="ZnuA"/>
    <property type="match status" value="1"/>
</dbReference>
<keyword evidence="6" id="KW-1185">Reference proteome</keyword>
<dbReference type="OrthoDB" id="9810636at2"/>
<dbReference type="STRING" id="158190.SpiGrapes_2227"/>
<dbReference type="GO" id="GO:0030001">
    <property type="term" value="P:metal ion transport"/>
    <property type="evidence" value="ECO:0007669"/>
    <property type="project" value="InterPro"/>
</dbReference>
<evidence type="ECO:0000256" key="4">
    <source>
        <dbReference type="SAM" id="SignalP"/>
    </source>
</evidence>
<dbReference type="SUPFAM" id="SSF53807">
    <property type="entry name" value="Helical backbone' metal receptor"/>
    <property type="match status" value="1"/>
</dbReference>
<sequence length="304" mass="33194">MKTKTRVAVTCTLVLLLTPLLFASGKNESKSTLNKPIIAVSILPQSYFVQRIAGPLVDVVTLVGPGQSPHSYEPAPLQMAQLAQASCWILSKTDFEVSLQPKIASLYPNLKMVDGTLGVVFRFLENHEEEGDVHVSATGLEIDRHSWLGHQNALILCRQILDTLLVLLPDEQATLEKNYEAFVDEINTTFAELKISLAPLRGSTVFVYHPSFGYFFDEFGITQEAVETGGKEPTAKALSELIAKAKAEQVTSIFVQAQFPVRAADTVAKAVGAQVLALDPLSEDWLANIRSMGDALLTASQLKR</sequence>
<dbReference type="AlphaFoldDB" id="G8QS05"/>
<name>G8QS05_SPHPG</name>
<dbReference type="eggNOG" id="COG0803">
    <property type="taxonomic scope" value="Bacteria"/>
</dbReference>
<comment type="similarity">
    <text evidence="1">Belongs to the bacterial solute-binding protein 9 family.</text>
</comment>
<proteinExistence type="inferred from homology"/>
<gene>
    <name evidence="5" type="ordered locus">SpiGrapes_2227</name>
</gene>
<evidence type="ECO:0000313" key="6">
    <source>
        <dbReference type="Proteomes" id="UP000005632"/>
    </source>
</evidence>
<dbReference type="KEGG" id="sgp:SpiGrapes_2227"/>
<protein>
    <submittedName>
        <fullName evidence="5">ABC-type metal ion transport system, periplasmic component/surface adhesin</fullName>
    </submittedName>
</protein>
<feature type="chain" id="PRO_5003514182" evidence="4">
    <location>
        <begin position="24"/>
        <end position="304"/>
    </location>
</feature>
<dbReference type="EMBL" id="CP003155">
    <property type="protein sequence ID" value="AEV30003.1"/>
    <property type="molecule type" value="Genomic_DNA"/>
</dbReference>
<dbReference type="PANTHER" id="PTHR42953">
    <property type="entry name" value="HIGH-AFFINITY ZINC UPTAKE SYSTEM PROTEIN ZNUA-RELATED"/>
    <property type="match status" value="1"/>
</dbReference>
<organism evidence="5 6">
    <name type="scientific">Sphaerochaeta pleomorpha (strain ATCC BAA-1885 / DSM 22778 / Grapes)</name>
    <dbReference type="NCBI Taxonomy" id="158190"/>
    <lineage>
        <taxon>Bacteria</taxon>
        <taxon>Pseudomonadati</taxon>
        <taxon>Spirochaetota</taxon>
        <taxon>Spirochaetia</taxon>
        <taxon>Spirochaetales</taxon>
        <taxon>Sphaerochaetaceae</taxon>
        <taxon>Sphaerochaeta</taxon>
    </lineage>
</organism>
<dbReference type="HOGENOM" id="CLU_016838_1_0_12"/>
<dbReference type="InterPro" id="IPR006127">
    <property type="entry name" value="ZnuA-like"/>
</dbReference>
<evidence type="ECO:0000256" key="3">
    <source>
        <dbReference type="ARBA" id="ARBA00022729"/>
    </source>
</evidence>
<reference evidence="5 6" key="1">
    <citation type="submission" date="2011-11" db="EMBL/GenBank/DDBJ databases">
        <title>Complete sequence of Spirochaeta sp. grapes.</title>
        <authorList>
            <consortium name="US DOE Joint Genome Institute"/>
            <person name="Lucas S."/>
            <person name="Han J."/>
            <person name="Lapidus A."/>
            <person name="Cheng J.-F."/>
            <person name="Goodwin L."/>
            <person name="Pitluck S."/>
            <person name="Peters L."/>
            <person name="Ovchinnikova G."/>
            <person name="Munk A.C."/>
            <person name="Detter J.C."/>
            <person name="Han C."/>
            <person name="Tapia R."/>
            <person name="Land M."/>
            <person name="Hauser L."/>
            <person name="Kyrpides N."/>
            <person name="Ivanova N."/>
            <person name="Pagani I."/>
            <person name="Ritalahtilisa K."/>
            <person name="Loeffler F."/>
            <person name="Woyke T."/>
        </authorList>
    </citation>
    <scope>NUCLEOTIDE SEQUENCE [LARGE SCALE GENOMIC DNA]</scope>
    <source>
        <strain evidence="6">ATCC BAA-1885 / DSM 22778 / Grapes</strain>
    </source>
</reference>
<dbReference type="Gene3D" id="3.40.50.1980">
    <property type="entry name" value="Nitrogenase molybdenum iron protein domain"/>
    <property type="match status" value="2"/>
</dbReference>
<accession>G8QS05</accession>
<evidence type="ECO:0000256" key="2">
    <source>
        <dbReference type="ARBA" id="ARBA00022448"/>
    </source>
</evidence>
<dbReference type="PANTHER" id="PTHR42953:SF3">
    <property type="entry name" value="HIGH-AFFINITY ZINC UPTAKE SYSTEM PROTEIN ZNUA"/>
    <property type="match status" value="1"/>
</dbReference>
<dbReference type="RefSeq" id="WP_014270844.1">
    <property type="nucleotide sequence ID" value="NC_016633.1"/>
</dbReference>
<keyword evidence="3 4" id="KW-0732">Signal</keyword>
<dbReference type="Proteomes" id="UP000005632">
    <property type="component" value="Chromosome"/>
</dbReference>